<dbReference type="AlphaFoldDB" id="G3TJ96"/>
<dbReference type="PANTHER" id="PTHR48423:SF2">
    <property type="entry name" value="INTERLEUKIN-12 RECEPTOR SUBUNIT BETA-2"/>
    <property type="match status" value="1"/>
</dbReference>
<dbReference type="GO" id="GO:0042020">
    <property type="term" value="F:interleukin-23 receptor activity"/>
    <property type="evidence" value="ECO:0007669"/>
    <property type="project" value="Ensembl"/>
</dbReference>
<evidence type="ECO:0000256" key="2">
    <source>
        <dbReference type="ARBA" id="ARBA00008921"/>
    </source>
</evidence>
<evidence type="ECO:0000256" key="11">
    <source>
        <dbReference type="SAM" id="Phobius"/>
    </source>
</evidence>
<feature type="domain" description="Fibronectin type-III" evidence="12">
    <location>
        <begin position="127"/>
        <end position="217"/>
    </location>
</feature>
<dbReference type="GO" id="GO:0002230">
    <property type="term" value="P:positive regulation of defense response to virus by host"/>
    <property type="evidence" value="ECO:0007669"/>
    <property type="project" value="Ensembl"/>
</dbReference>
<proteinExistence type="inferred from homology"/>
<accession>G3TJ96</accession>
<evidence type="ECO:0000313" key="14">
    <source>
        <dbReference type="Proteomes" id="UP000007646"/>
    </source>
</evidence>
<feature type="region of interest" description="Disordered" evidence="10">
    <location>
        <begin position="510"/>
        <end position="538"/>
    </location>
</feature>
<keyword evidence="3 11" id="KW-0812">Transmembrane</keyword>
<keyword evidence="4" id="KW-0732">Signal</keyword>
<dbReference type="InterPro" id="IPR013783">
    <property type="entry name" value="Ig-like_fold"/>
</dbReference>
<dbReference type="FunCoup" id="G3TJ96">
    <property type="interactions" value="18"/>
</dbReference>
<comment type="subcellular location">
    <subcellularLocation>
        <location evidence="1">Membrane</location>
        <topology evidence="1">Single-pass type I membrane protein</topology>
    </subcellularLocation>
</comment>
<reference evidence="13" key="3">
    <citation type="submission" date="2025-09" db="UniProtKB">
        <authorList>
            <consortium name="Ensembl"/>
        </authorList>
    </citation>
    <scope>IDENTIFICATION</scope>
    <source>
        <strain evidence="13">Isolate ISIS603380</strain>
    </source>
</reference>
<keyword evidence="6 11" id="KW-1133">Transmembrane helix</keyword>
<evidence type="ECO:0000256" key="8">
    <source>
        <dbReference type="ARBA" id="ARBA00023170"/>
    </source>
</evidence>
<dbReference type="GO" id="GO:0072536">
    <property type="term" value="C:interleukin-23 receptor complex"/>
    <property type="evidence" value="ECO:0007669"/>
    <property type="project" value="Ensembl"/>
</dbReference>
<keyword evidence="9" id="KW-0325">Glycoprotein</keyword>
<evidence type="ECO:0000256" key="3">
    <source>
        <dbReference type="ARBA" id="ARBA00022692"/>
    </source>
</evidence>
<dbReference type="Proteomes" id="UP000007646">
    <property type="component" value="Unassembled WGS sequence"/>
</dbReference>
<evidence type="ECO:0000256" key="10">
    <source>
        <dbReference type="SAM" id="MobiDB-lite"/>
    </source>
</evidence>
<dbReference type="GO" id="GO:0032729">
    <property type="term" value="P:positive regulation of type II interferon production"/>
    <property type="evidence" value="ECO:0007669"/>
    <property type="project" value="Ensembl"/>
</dbReference>
<dbReference type="InParanoid" id="G3TJ96"/>
<dbReference type="InterPro" id="IPR052672">
    <property type="entry name" value="Type1_Cytokine_Rcpt_Type2"/>
</dbReference>
<evidence type="ECO:0000256" key="9">
    <source>
        <dbReference type="ARBA" id="ARBA00023180"/>
    </source>
</evidence>
<evidence type="ECO:0000256" key="1">
    <source>
        <dbReference type="ARBA" id="ARBA00004479"/>
    </source>
</evidence>
<dbReference type="GO" id="GO:0032496">
    <property type="term" value="P:response to lipopolysaccharide"/>
    <property type="evidence" value="ECO:0007669"/>
    <property type="project" value="Ensembl"/>
</dbReference>
<evidence type="ECO:0000256" key="5">
    <source>
        <dbReference type="ARBA" id="ARBA00022737"/>
    </source>
</evidence>
<keyword evidence="5" id="KW-0677">Repeat</keyword>
<dbReference type="GeneTree" id="ENSGT00530000064198"/>
<dbReference type="GO" id="GO:0042019">
    <property type="term" value="F:interleukin-23 binding"/>
    <property type="evidence" value="ECO:0007669"/>
    <property type="project" value="Ensembl"/>
</dbReference>
<dbReference type="PROSITE" id="PS50853">
    <property type="entry name" value="FN3"/>
    <property type="match status" value="1"/>
</dbReference>
<dbReference type="FunFam" id="2.60.40.10:FF:001392">
    <property type="entry name" value="Interleukin 23 receptor"/>
    <property type="match status" value="1"/>
</dbReference>
<dbReference type="InterPro" id="IPR003961">
    <property type="entry name" value="FN3_dom"/>
</dbReference>
<evidence type="ECO:0000313" key="13">
    <source>
        <dbReference type="Ensembl" id="ENSLAFP00000014790.3"/>
    </source>
</evidence>
<keyword evidence="8" id="KW-0675">Receptor</keyword>
<dbReference type="GO" id="GO:0009986">
    <property type="term" value="C:cell surface"/>
    <property type="evidence" value="ECO:0007669"/>
    <property type="project" value="Ensembl"/>
</dbReference>
<dbReference type="OMA" id="NWCHGGI"/>
<dbReference type="Ensembl" id="ENSLAFT00000017639.3">
    <property type="protein sequence ID" value="ENSLAFP00000014790.3"/>
    <property type="gene ID" value="ENSLAFG00000017639.3"/>
</dbReference>
<evidence type="ECO:0000256" key="4">
    <source>
        <dbReference type="ARBA" id="ARBA00022729"/>
    </source>
</evidence>
<dbReference type="PANTHER" id="PTHR48423">
    <property type="entry name" value="INTERLEUKIN-27 RECEPTOR SUBUNIT ALPHA"/>
    <property type="match status" value="1"/>
</dbReference>
<reference evidence="13 14" key="1">
    <citation type="submission" date="2009-06" db="EMBL/GenBank/DDBJ databases">
        <title>The Genome Sequence of Loxodonta africana (African elephant).</title>
        <authorList>
            <person name="Di Palma F."/>
            <person name="Heiman D."/>
            <person name="Young S."/>
            <person name="Johnson J."/>
            <person name="Lander E.S."/>
            <person name="Lindblad-Toh K."/>
        </authorList>
    </citation>
    <scope>NUCLEOTIDE SEQUENCE [LARGE SCALE GENOMIC DNA]</scope>
    <source>
        <strain evidence="13 14">Isolate ISIS603380</strain>
    </source>
</reference>
<evidence type="ECO:0000256" key="6">
    <source>
        <dbReference type="ARBA" id="ARBA00022989"/>
    </source>
</evidence>
<keyword evidence="7 11" id="KW-0472">Membrane</keyword>
<dbReference type="HOGENOM" id="CLU_029854_0_0_1"/>
<gene>
    <name evidence="13" type="primary">IL23R</name>
</gene>
<protein>
    <submittedName>
        <fullName evidence="13">Interleukin 23 receptor</fullName>
    </submittedName>
</protein>
<sequence length="653" mass="73975">MNQVTIQWDVAIALYILFNWCHGGITNINCSGHIWVEPATIFKMGMNISVYCQAAIKNCQPRKINFYKNSIKERFQVTRINKTTAQLWYNNFLEPRASMYCTADCPGYRRETLICGKDISSGYPPDVPANVTCVIYEYSGNMTCTWDIGKLTYVDTKYTVHVKSLETKEEQQYLTLSSVNISTDSLQGGKNYVVWVQAANVLGMEESEQLPINLDDIVIPSASIISRAENVNATVPKTIIHWNSQTTIEKVSCEMRYRVATNETWNLRTWGLNRTTISENNTVSTPYKKYMYCSKCDGRTGKRYWQSWSSPFFHTTPQTEGRNNAQPTPTTYNYKANRTVPQVTLKSFQHETQNSGLLIASTGRKKSSSDHKQQDTGLLSGMVFFAVILSILSLIGIFNRSVRTGIKRRILLLIPKWLLGDIPNIENSNVVKMLQEKSEFVNNNYSEQVLYDDPTITEIREIFLQEEHKPTGYKKGNNTGPQETPDCLQESLLTNTTVVYIPDPNTGYKPQISSFLPGGNPLSNNDETDSSTLKPPVDSSDLGKNAMFKKYPNFAFSVSSMNSLGNALFLEELSLILNQGERSPHDMQNSIERETTMILENGPPNETVPEQTLLPDEFVSCLGIMNEELPSMNPYFPQNILEEHFNRISLLEK</sequence>
<feature type="transmembrane region" description="Helical" evidence="11">
    <location>
        <begin position="378"/>
        <end position="399"/>
    </location>
</feature>
<dbReference type="eggNOG" id="ENOG502QUIH">
    <property type="taxonomic scope" value="Eukaryota"/>
</dbReference>
<dbReference type="STRING" id="9785.ENSLAFP00000014790"/>
<reference evidence="13" key="2">
    <citation type="submission" date="2025-08" db="UniProtKB">
        <authorList>
            <consortium name="Ensembl"/>
        </authorList>
    </citation>
    <scope>IDENTIFICATION</scope>
    <source>
        <strain evidence="13">Isolate ISIS603380</strain>
    </source>
</reference>
<name>G3TJ96_LOXAF</name>
<dbReference type="GO" id="GO:0002827">
    <property type="term" value="P:positive regulation of T-helper 1 type immune response"/>
    <property type="evidence" value="ECO:0007669"/>
    <property type="project" value="Ensembl"/>
</dbReference>
<dbReference type="InterPro" id="IPR036116">
    <property type="entry name" value="FN3_sf"/>
</dbReference>
<comment type="similarity">
    <text evidence="2">Belongs to the type I cytokine receptor family. Type 2 subfamily.</text>
</comment>
<dbReference type="SUPFAM" id="SSF49265">
    <property type="entry name" value="Fibronectin type III"/>
    <property type="match status" value="1"/>
</dbReference>
<evidence type="ECO:0000256" key="7">
    <source>
        <dbReference type="ARBA" id="ARBA00023136"/>
    </source>
</evidence>
<dbReference type="Gene3D" id="2.60.40.10">
    <property type="entry name" value="Immunoglobulins"/>
    <property type="match status" value="1"/>
</dbReference>
<dbReference type="GO" id="GO:0005143">
    <property type="term" value="F:interleukin-12 receptor binding"/>
    <property type="evidence" value="ECO:0007669"/>
    <property type="project" value="Ensembl"/>
</dbReference>
<keyword evidence="14" id="KW-1185">Reference proteome</keyword>
<dbReference type="GO" id="GO:0034341">
    <property type="term" value="P:response to type II interferon"/>
    <property type="evidence" value="ECO:0007669"/>
    <property type="project" value="Ensembl"/>
</dbReference>
<feature type="compositionally biased region" description="Polar residues" evidence="10">
    <location>
        <begin position="521"/>
        <end position="533"/>
    </location>
</feature>
<evidence type="ECO:0000259" key="12">
    <source>
        <dbReference type="PROSITE" id="PS50853"/>
    </source>
</evidence>
<dbReference type="GO" id="GO:0032735">
    <property type="term" value="P:positive regulation of interleukin-12 production"/>
    <property type="evidence" value="ECO:0007669"/>
    <property type="project" value="Ensembl"/>
</dbReference>
<organism evidence="13 14">
    <name type="scientific">Loxodonta africana</name>
    <name type="common">African elephant</name>
    <dbReference type="NCBI Taxonomy" id="9785"/>
    <lineage>
        <taxon>Eukaryota</taxon>
        <taxon>Metazoa</taxon>
        <taxon>Chordata</taxon>
        <taxon>Craniata</taxon>
        <taxon>Vertebrata</taxon>
        <taxon>Euteleostomi</taxon>
        <taxon>Mammalia</taxon>
        <taxon>Eutheria</taxon>
        <taxon>Afrotheria</taxon>
        <taxon>Proboscidea</taxon>
        <taxon>Elephantidae</taxon>
        <taxon>Loxodonta</taxon>
    </lineage>
</organism>
<dbReference type="GO" id="GO:0032693">
    <property type="term" value="P:negative regulation of interleukin-10 production"/>
    <property type="evidence" value="ECO:0007669"/>
    <property type="project" value="Ensembl"/>
</dbReference>